<reference evidence="3 4" key="1">
    <citation type="journal article" date="2024" name="BMC Genomics">
        <title>De novo assembly and annotation of Popillia japonica's genome with initial clues to its potential as an invasive pest.</title>
        <authorList>
            <person name="Cucini C."/>
            <person name="Boschi S."/>
            <person name="Funari R."/>
            <person name="Cardaioli E."/>
            <person name="Iannotti N."/>
            <person name="Marturano G."/>
            <person name="Paoli F."/>
            <person name="Bruttini M."/>
            <person name="Carapelli A."/>
            <person name="Frati F."/>
            <person name="Nardi F."/>
        </authorList>
    </citation>
    <scope>NUCLEOTIDE SEQUENCE [LARGE SCALE GENOMIC DNA]</scope>
    <source>
        <strain evidence="3">DMR45628</strain>
    </source>
</reference>
<name>A0AAW1MIC8_POPJA</name>
<dbReference type="GO" id="GO:0003677">
    <property type="term" value="F:DNA binding"/>
    <property type="evidence" value="ECO:0007669"/>
    <property type="project" value="UniProtKB-KW"/>
</dbReference>
<dbReference type="Gene3D" id="1.10.10.60">
    <property type="entry name" value="Homeodomain-like"/>
    <property type="match status" value="1"/>
</dbReference>
<feature type="domain" description="Myb/SANT-like DNA-binding" evidence="2">
    <location>
        <begin position="97"/>
        <end position="186"/>
    </location>
</feature>
<gene>
    <name evidence="3" type="ORF">QE152_g6491</name>
</gene>
<dbReference type="AlphaFoldDB" id="A0AAW1MIC8"/>
<dbReference type="Proteomes" id="UP001458880">
    <property type="component" value="Unassembled WGS sequence"/>
</dbReference>
<dbReference type="InterPro" id="IPR044822">
    <property type="entry name" value="Myb_DNA-bind_4"/>
</dbReference>
<feature type="compositionally biased region" description="Basic and acidic residues" evidence="1">
    <location>
        <begin position="1"/>
        <end position="15"/>
    </location>
</feature>
<sequence length="191" mass="21996">MADSTNSKEMDKSEDGNAPPSTELVTITLNYKGKGYLVTVDMYTATELLDDKKLAEKYVENAYYSFLESEANYGNNKNDKNVKKVWRSKGKPTEDDERATSLFLQLRHKYAKAFSEKNTFKHCLWIQIAKEMYDTGYNIFSHKENVLTKCKKRFSKLATSYVKYMEHVKTPGAEAREPPPFFDQLQLILGA</sequence>
<evidence type="ECO:0000313" key="4">
    <source>
        <dbReference type="Proteomes" id="UP001458880"/>
    </source>
</evidence>
<evidence type="ECO:0000259" key="2">
    <source>
        <dbReference type="Pfam" id="PF13837"/>
    </source>
</evidence>
<evidence type="ECO:0000313" key="3">
    <source>
        <dbReference type="EMBL" id="KAK9746033.1"/>
    </source>
</evidence>
<comment type="caution">
    <text evidence="3">The sequence shown here is derived from an EMBL/GenBank/DDBJ whole genome shotgun (WGS) entry which is preliminary data.</text>
</comment>
<keyword evidence="4" id="KW-1185">Reference proteome</keyword>
<feature type="region of interest" description="Disordered" evidence="1">
    <location>
        <begin position="1"/>
        <end position="22"/>
    </location>
</feature>
<protein>
    <submittedName>
        <fullName evidence="3">Myb/SANT-like DNA-binding domain</fullName>
    </submittedName>
</protein>
<evidence type="ECO:0000256" key="1">
    <source>
        <dbReference type="SAM" id="MobiDB-lite"/>
    </source>
</evidence>
<accession>A0AAW1MIC8</accession>
<dbReference type="Pfam" id="PF13837">
    <property type="entry name" value="Myb_DNA-bind_4"/>
    <property type="match status" value="1"/>
</dbReference>
<proteinExistence type="predicted"/>
<organism evidence="3 4">
    <name type="scientific">Popillia japonica</name>
    <name type="common">Japanese beetle</name>
    <dbReference type="NCBI Taxonomy" id="7064"/>
    <lineage>
        <taxon>Eukaryota</taxon>
        <taxon>Metazoa</taxon>
        <taxon>Ecdysozoa</taxon>
        <taxon>Arthropoda</taxon>
        <taxon>Hexapoda</taxon>
        <taxon>Insecta</taxon>
        <taxon>Pterygota</taxon>
        <taxon>Neoptera</taxon>
        <taxon>Endopterygota</taxon>
        <taxon>Coleoptera</taxon>
        <taxon>Polyphaga</taxon>
        <taxon>Scarabaeiformia</taxon>
        <taxon>Scarabaeidae</taxon>
        <taxon>Rutelinae</taxon>
        <taxon>Popillia</taxon>
    </lineage>
</organism>
<keyword evidence="3" id="KW-0238">DNA-binding</keyword>
<dbReference type="EMBL" id="JASPKY010000043">
    <property type="protein sequence ID" value="KAK9746033.1"/>
    <property type="molecule type" value="Genomic_DNA"/>
</dbReference>